<organism evidence="1 2">
    <name type="scientific">Candidatus Gottesmanbacteria bacterium GW2011_GWB1_49_7</name>
    <dbReference type="NCBI Taxonomy" id="1618448"/>
    <lineage>
        <taxon>Bacteria</taxon>
        <taxon>Candidatus Gottesmaniibacteriota</taxon>
    </lineage>
</organism>
<sequence>MNSAHFDAVTYDGSVYCCKCLESATEGVYPIFADSEWDSYPVCDICGQVHDYVKLTEYGQRIMQDRFRNIRVTVLTYEELAHKPYALLNTMGWALSRQIQALEKYEQLIESVLNEKEKDR</sequence>
<evidence type="ECO:0000313" key="2">
    <source>
        <dbReference type="Proteomes" id="UP000034588"/>
    </source>
</evidence>
<proteinExistence type="predicted"/>
<dbReference type="AlphaFoldDB" id="A0A0G1W2M7"/>
<reference evidence="1 2" key="1">
    <citation type="journal article" date="2015" name="Nature">
        <title>rRNA introns, odd ribosomes, and small enigmatic genomes across a large radiation of phyla.</title>
        <authorList>
            <person name="Brown C.T."/>
            <person name="Hug L.A."/>
            <person name="Thomas B.C."/>
            <person name="Sharon I."/>
            <person name="Castelle C.J."/>
            <person name="Singh A."/>
            <person name="Wilkins M.J."/>
            <person name="Williams K.H."/>
            <person name="Banfield J.F."/>
        </authorList>
    </citation>
    <scope>NUCLEOTIDE SEQUENCE [LARGE SCALE GENOMIC DNA]</scope>
</reference>
<accession>A0A0G1W2M7</accession>
<evidence type="ECO:0000313" key="1">
    <source>
        <dbReference type="EMBL" id="KKW12830.1"/>
    </source>
</evidence>
<name>A0A0G1W2M7_9BACT</name>
<dbReference type="Proteomes" id="UP000034588">
    <property type="component" value="Unassembled WGS sequence"/>
</dbReference>
<protein>
    <submittedName>
        <fullName evidence="1">Uncharacterized protein</fullName>
    </submittedName>
</protein>
<gene>
    <name evidence="1" type="ORF">UY48_C0008G0005</name>
</gene>
<comment type="caution">
    <text evidence="1">The sequence shown here is derived from an EMBL/GenBank/DDBJ whole genome shotgun (WGS) entry which is preliminary data.</text>
</comment>
<dbReference type="EMBL" id="LCQD01000008">
    <property type="protein sequence ID" value="KKW12830.1"/>
    <property type="molecule type" value="Genomic_DNA"/>
</dbReference>